<dbReference type="CDD" id="cd05713">
    <property type="entry name" value="IgV_MOG_like"/>
    <property type="match status" value="2"/>
</dbReference>
<dbReference type="CDD" id="cd13733">
    <property type="entry name" value="SPRY_PRY_C-I_1"/>
    <property type="match status" value="1"/>
</dbReference>
<dbReference type="SMART" id="SM00449">
    <property type="entry name" value="SPRY"/>
    <property type="match status" value="2"/>
</dbReference>
<dbReference type="PROSITE" id="PS50835">
    <property type="entry name" value="IG_LIKE"/>
    <property type="match status" value="5"/>
</dbReference>
<dbReference type="InterPro" id="IPR003877">
    <property type="entry name" value="SPRY_dom"/>
</dbReference>
<dbReference type="InterPro" id="IPR013320">
    <property type="entry name" value="ConA-like_dom_sf"/>
</dbReference>
<keyword evidence="5 11" id="KW-1133">Transmembrane helix</keyword>
<keyword evidence="15" id="KW-1185">Reference proteome</keyword>
<evidence type="ECO:0000256" key="2">
    <source>
        <dbReference type="ARBA" id="ARBA00007591"/>
    </source>
</evidence>
<keyword evidence="3 11" id="KW-0812">Transmembrane</keyword>
<dbReference type="Gene3D" id="2.60.120.920">
    <property type="match status" value="2"/>
</dbReference>
<dbReference type="InterPro" id="IPR007110">
    <property type="entry name" value="Ig-like_dom"/>
</dbReference>
<comment type="similarity">
    <text evidence="2">Belongs to the immunoglobulin superfamily. BTN/MOG family.</text>
</comment>
<keyword evidence="8" id="KW-0325">Glycoprotein</keyword>
<dbReference type="SUPFAM" id="SSF49899">
    <property type="entry name" value="Concanavalin A-like lectins/glucanases"/>
    <property type="match status" value="2"/>
</dbReference>
<dbReference type="EMBL" id="KB031114">
    <property type="protein sequence ID" value="ELK03185.1"/>
    <property type="molecule type" value="Genomic_DNA"/>
</dbReference>
<dbReference type="InterPro" id="IPR003879">
    <property type="entry name" value="Butyrophylin_SPRY"/>
</dbReference>
<organism evidence="14 15">
    <name type="scientific">Pteropus alecto</name>
    <name type="common">Black flying fox</name>
    <dbReference type="NCBI Taxonomy" id="9402"/>
    <lineage>
        <taxon>Eukaryota</taxon>
        <taxon>Metazoa</taxon>
        <taxon>Chordata</taxon>
        <taxon>Craniata</taxon>
        <taxon>Vertebrata</taxon>
        <taxon>Euteleostomi</taxon>
        <taxon>Mammalia</taxon>
        <taxon>Eutheria</taxon>
        <taxon>Laurasiatheria</taxon>
        <taxon>Chiroptera</taxon>
        <taxon>Yinpterochiroptera</taxon>
        <taxon>Pteropodoidea</taxon>
        <taxon>Pteropodidae</taxon>
        <taxon>Pteropodinae</taxon>
        <taxon>Pteropus</taxon>
    </lineage>
</organism>
<dbReference type="Proteomes" id="UP000010552">
    <property type="component" value="Unassembled WGS sequence"/>
</dbReference>
<dbReference type="Gene3D" id="2.60.40.10">
    <property type="entry name" value="Immunoglobulins"/>
    <property type="match status" value="6"/>
</dbReference>
<evidence type="ECO:0000256" key="3">
    <source>
        <dbReference type="ARBA" id="ARBA00022692"/>
    </source>
</evidence>
<dbReference type="AlphaFoldDB" id="L5JV44"/>
<dbReference type="SUPFAM" id="SSF48726">
    <property type="entry name" value="Immunoglobulin"/>
    <property type="match status" value="6"/>
</dbReference>
<reference evidence="15" key="1">
    <citation type="journal article" date="2013" name="Science">
        <title>Comparative analysis of bat genomes provides insight into the evolution of flight and immunity.</title>
        <authorList>
            <person name="Zhang G."/>
            <person name="Cowled C."/>
            <person name="Shi Z."/>
            <person name="Huang Z."/>
            <person name="Bishop-Lilly K.A."/>
            <person name="Fang X."/>
            <person name="Wynne J.W."/>
            <person name="Xiong Z."/>
            <person name="Baker M.L."/>
            <person name="Zhao W."/>
            <person name="Tachedjian M."/>
            <person name="Zhu Y."/>
            <person name="Zhou P."/>
            <person name="Jiang X."/>
            <person name="Ng J."/>
            <person name="Yang L."/>
            <person name="Wu L."/>
            <person name="Xiao J."/>
            <person name="Feng Y."/>
            <person name="Chen Y."/>
            <person name="Sun X."/>
            <person name="Zhang Y."/>
            <person name="Marsh G.A."/>
            <person name="Crameri G."/>
            <person name="Broder C.C."/>
            <person name="Frey K.G."/>
            <person name="Wang L.F."/>
            <person name="Wang J."/>
        </authorList>
    </citation>
    <scope>NUCLEOTIDE SEQUENCE [LARGE SCALE GENOMIC DNA]</scope>
</reference>
<feature type="domain" description="Ig-like" evidence="13">
    <location>
        <begin position="88"/>
        <end position="168"/>
    </location>
</feature>
<keyword evidence="6 11" id="KW-0472">Membrane</keyword>
<dbReference type="FunFam" id="2.60.40.10:FF:000088">
    <property type="entry name" value="Butyrophilin subfamily 1 member A1"/>
    <property type="match status" value="3"/>
</dbReference>
<dbReference type="PROSITE" id="PS50188">
    <property type="entry name" value="B302_SPRY"/>
    <property type="match status" value="2"/>
</dbReference>
<dbReference type="InterPro" id="IPR043136">
    <property type="entry name" value="B30.2/SPRY_sf"/>
</dbReference>
<keyword evidence="4" id="KW-0732">Signal</keyword>
<evidence type="ECO:0000313" key="15">
    <source>
        <dbReference type="Proteomes" id="UP000010552"/>
    </source>
</evidence>
<dbReference type="Pfam" id="PF00622">
    <property type="entry name" value="SPRY"/>
    <property type="match status" value="1"/>
</dbReference>
<evidence type="ECO:0000256" key="6">
    <source>
        <dbReference type="ARBA" id="ARBA00023136"/>
    </source>
</evidence>
<proteinExistence type="inferred from homology"/>
<dbReference type="GO" id="GO:0001817">
    <property type="term" value="P:regulation of cytokine production"/>
    <property type="evidence" value="ECO:0007669"/>
    <property type="project" value="TreeGrafter"/>
</dbReference>
<dbReference type="Pfam" id="PF22705">
    <property type="entry name" value="C2-set_3"/>
    <property type="match status" value="3"/>
</dbReference>
<dbReference type="SMART" id="SM00589">
    <property type="entry name" value="PRY"/>
    <property type="match status" value="2"/>
</dbReference>
<evidence type="ECO:0000259" key="12">
    <source>
        <dbReference type="PROSITE" id="PS50188"/>
    </source>
</evidence>
<name>L5JV44_PTEAL</name>
<evidence type="ECO:0000256" key="5">
    <source>
        <dbReference type="ARBA" id="ARBA00022989"/>
    </source>
</evidence>
<feature type="coiled-coil region" evidence="10">
    <location>
        <begin position="782"/>
        <end position="809"/>
    </location>
</feature>
<comment type="subcellular location">
    <subcellularLocation>
        <location evidence="1">Membrane</location>
        <topology evidence="1">Single-pass type I membrane protein</topology>
    </subcellularLocation>
</comment>
<sequence length="985" mass="110660">MEVRFFRDQFYAVMHLYREGKDQHDVQMPAYRGRTELVTDFIAEGHVSLRLEKVTLSDTGLYGCWFSSQTNDQEAIWELQVSVLGSAPLVSMTRCIDGGIELLCESSGWFPQPTVKWKDPQGHDLPSDSKVNADRHGLFDVETSLIVQENAGSISCSIQYPDQSQEVESRVWIRELRDARKHAVEVTLDPNTAQLQLCMFDLKTVTSRNTHQEVTLSMKRFLKKCVMASQGFQEGKHYWEVDVGCNEMWSLGVCRDDVDREVTDVTLSPDNGYWVLGLEREGQWQVIGPDKPVQVVVGEDAVFSCFLSPKTSAEAMEVRFFRDQFYAVMHLYREGKDQHDVQMPAYRGRTELVTDFIAEGHVSLRLEKVTFSDTGLYGCWFSSQTNDQEATWELQVSGLGSGPLVSIMGYVGKGIQLLCKSSGWFPQPIVKWKDPQGHDLPSDSKVNADRHGLFDVETSLIVQENAGSISCSIQYPDQSQDVESRVWIRGGSTAEEMIDFPVFLDTSQRGLWPSSLFFLIHLLLLQPGEPNSEEVKVIGPGESILAIVGEEVEFPCHLSLYLDAEYMEILWFRSQTSDVVHLYQERQELHEQQMAQFQNRTKLVKDDIVHGSVILQLTGVTPADEGPYGCRFLSSNSSGEAVWELEVAGLGSDPHISLEGFKEGGIQLKCSSSGWYPKPKVQWQDRRGQCLPPESEAIIQDAQGLFRLETSVVIQGGAHSNVSCSIQNPLLRQKKEFVVQIADVFLPAPSPWKRAFLGTLVGLPLLLALFATLVLCFFHKQRRSQEKLKEQAEKDKGELQTELVDVTLDPASAHPSLEVSQDGKSVSSRGWASVSAVPSDPQQFTEQKCVLSRERFLAGRHYWEVDVGRRSRWFLGACLAAVVRTGQARLSPAAGYWVMGLWNSCEYFVLEPRRVALTLRVPPRRVGIFLDYEAGKLAFFNVSDGSHIFTFTDTFLGPLCAYFRPRAPDVSEHTDPLTLCSLPSG</sequence>
<feature type="transmembrane region" description="Helical" evidence="11">
    <location>
        <begin position="755"/>
        <end position="778"/>
    </location>
</feature>
<evidence type="ECO:0000256" key="1">
    <source>
        <dbReference type="ARBA" id="ARBA00004479"/>
    </source>
</evidence>
<feature type="domain" description="Ig-like" evidence="13">
    <location>
        <begin position="654"/>
        <end position="738"/>
    </location>
</feature>
<dbReference type="InterPro" id="IPR001870">
    <property type="entry name" value="B30.2/SPRY"/>
</dbReference>
<evidence type="ECO:0000256" key="10">
    <source>
        <dbReference type="SAM" id="Coils"/>
    </source>
</evidence>
<feature type="domain" description="Ig-like" evidence="13">
    <location>
        <begin position="403"/>
        <end position="483"/>
    </location>
</feature>
<dbReference type="PANTHER" id="PTHR24100">
    <property type="entry name" value="BUTYROPHILIN"/>
    <property type="match status" value="1"/>
</dbReference>
<keyword evidence="10" id="KW-0175">Coiled coil</keyword>
<evidence type="ECO:0000259" key="13">
    <source>
        <dbReference type="PROSITE" id="PS50835"/>
    </source>
</evidence>
<feature type="domain" description="Ig-like" evidence="13">
    <location>
        <begin position="298"/>
        <end position="397"/>
    </location>
</feature>
<dbReference type="eggNOG" id="KOG2177">
    <property type="taxonomic scope" value="Eukaryota"/>
</dbReference>
<feature type="domain" description="B30.2/SPRY" evidence="12">
    <location>
        <begin position="786"/>
        <end position="985"/>
    </location>
</feature>
<evidence type="ECO:0000256" key="9">
    <source>
        <dbReference type="ARBA" id="ARBA00023319"/>
    </source>
</evidence>
<dbReference type="SMART" id="SM00409">
    <property type="entry name" value="IG"/>
    <property type="match status" value="3"/>
</dbReference>
<dbReference type="InParanoid" id="L5JV44"/>
<dbReference type="InterPro" id="IPR013783">
    <property type="entry name" value="Ig-like_fold"/>
</dbReference>
<dbReference type="GO" id="GO:0009897">
    <property type="term" value="C:external side of plasma membrane"/>
    <property type="evidence" value="ECO:0007669"/>
    <property type="project" value="TreeGrafter"/>
</dbReference>
<evidence type="ECO:0000256" key="8">
    <source>
        <dbReference type="ARBA" id="ARBA00023180"/>
    </source>
</evidence>
<dbReference type="FunFam" id="2.60.40.10:FF:000208">
    <property type="entry name" value="Butyrophilin subfamily 1 member A1"/>
    <property type="match status" value="3"/>
</dbReference>
<dbReference type="GO" id="GO:0005102">
    <property type="term" value="F:signaling receptor binding"/>
    <property type="evidence" value="ECO:0007669"/>
    <property type="project" value="TreeGrafter"/>
</dbReference>
<keyword evidence="7" id="KW-1015">Disulfide bond</keyword>
<dbReference type="PRINTS" id="PR01407">
    <property type="entry name" value="BUTYPHLNCDUF"/>
</dbReference>
<evidence type="ECO:0000256" key="7">
    <source>
        <dbReference type="ARBA" id="ARBA00023157"/>
    </source>
</evidence>
<keyword evidence="9" id="KW-0393">Immunoglobulin domain</keyword>
<evidence type="ECO:0000313" key="14">
    <source>
        <dbReference type="EMBL" id="ELK03185.1"/>
    </source>
</evidence>
<dbReference type="InterPro" id="IPR050504">
    <property type="entry name" value="IgSF_BTN/MOG"/>
</dbReference>
<dbReference type="InterPro" id="IPR036179">
    <property type="entry name" value="Ig-like_dom_sf"/>
</dbReference>
<dbReference type="FunFam" id="2.60.120.920:FF:000004">
    <property type="entry name" value="Butyrophilin subfamily 1 member A1"/>
    <property type="match status" value="1"/>
</dbReference>
<accession>L5JV44</accession>
<dbReference type="PANTHER" id="PTHR24100:SF130">
    <property type="entry name" value="BUTYROPHILIN-LIKE PROTEIN 9"/>
    <property type="match status" value="1"/>
</dbReference>
<protein>
    <submittedName>
        <fullName evidence="14">Butyrophilin-like protein 9</fullName>
    </submittedName>
</protein>
<dbReference type="InterPro" id="IPR006574">
    <property type="entry name" value="PRY"/>
</dbReference>
<feature type="domain" description="B30.2/SPRY" evidence="12">
    <location>
        <begin position="166"/>
        <end position="364"/>
    </location>
</feature>
<dbReference type="GO" id="GO:0050852">
    <property type="term" value="P:T cell receptor signaling pathway"/>
    <property type="evidence" value="ECO:0007669"/>
    <property type="project" value="TreeGrafter"/>
</dbReference>
<dbReference type="SMART" id="SM00406">
    <property type="entry name" value="IGv"/>
    <property type="match status" value="2"/>
</dbReference>
<dbReference type="Pfam" id="PF13765">
    <property type="entry name" value="PRY"/>
    <property type="match status" value="2"/>
</dbReference>
<dbReference type="InterPro" id="IPR003599">
    <property type="entry name" value="Ig_sub"/>
</dbReference>
<dbReference type="Pfam" id="PF07686">
    <property type="entry name" value="V-set"/>
    <property type="match status" value="2"/>
</dbReference>
<evidence type="ECO:0000256" key="11">
    <source>
        <dbReference type="SAM" id="Phobius"/>
    </source>
</evidence>
<dbReference type="InterPro" id="IPR053896">
    <property type="entry name" value="BTN3A2-like_Ig-C"/>
</dbReference>
<feature type="domain" description="Ig-like" evidence="13">
    <location>
        <begin position="530"/>
        <end position="646"/>
    </location>
</feature>
<dbReference type="InterPro" id="IPR013106">
    <property type="entry name" value="Ig_V-set"/>
</dbReference>
<dbReference type="STRING" id="9402.L5JV44"/>
<gene>
    <name evidence="14" type="ORF">PAL_GLEAN10016978</name>
</gene>
<evidence type="ECO:0000256" key="4">
    <source>
        <dbReference type="ARBA" id="ARBA00022729"/>
    </source>
</evidence>